<feature type="chain" id="PRO_5046611916" description="exo-alpha-sialidase" evidence="4">
    <location>
        <begin position="18"/>
        <end position="385"/>
    </location>
</feature>
<dbReference type="InterPro" id="IPR011040">
    <property type="entry name" value="Sialidase"/>
</dbReference>
<gene>
    <name evidence="6" type="ORF">GCM10023213_34650</name>
</gene>
<dbReference type="EMBL" id="BAABIA010000007">
    <property type="protein sequence ID" value="GAA5144421.1"/>
    <property type="molecule type" value="Genomic_DNA"/>
</dbReference>
<dbReference type="RefSeq" id="WP_345737654.1">
    <property type="nucleotide sequence ID" value="NZ_BAABIA010000007.1"/>
</dbReference>
<dbReference type="PANTHER" id="PTHR10628:SF30">
    <property type="entry name" value="EXO-ALPHA-SIALIDASE"/>
    <property type="match status" value="1"/>
</dbReference>
<dbReference type="EC" id="3.2.1.18" evidence="3"/>
<protein>
    <recommendedName>
        <fullName evidence="3">exo-alpha-sialidase</fullName>
        <ecNumber evidence="3">3.2.1.18</ecNumber>
    </recommendedName>
</protein>
<evidence type="ECO:0000313" key="6">
    <source>
        <dbReference type="EMBL" id="GAA5144421.1"/>
    </source>
</evidence>
<dbReference type="Pfam" id="PF13088">
    <property type="entry name" value="BNR_2"/>
    <property type="match status" value="1"/>
</dbReference>
<dbReference type="Proteomes" id="UP001499852">
    <property type="component" value="Unassembled WGS sequence"/>
</dbReference>
<proteinExistence type="inferred from homology"/>
<name>A0ABP9PCL8_9BACT</name>
<dbReference type="CDD" id="cd15482">
    <property type="entry name" value="Sialidase_non-viral"/>
    <property type="match status" value="1"/>
</dbReference>
<sequence>MLKTFLFSTLLSISAHAATPFLEKTDVFEGGKGAALYRIPGIVVTSKGTVLAYAEARIHDSKDWGEIEVHLRRSMDGGKTWDKARHIAHLAERAEGNPRKKEGGEKEQTVNNPVAIVDTNGTIHFLYCLNYARCFYMSSSDDGLTFSSPKEITAAFEGFKPRCPWNVLATGPGHGIQMKNGRLVVPVWLAYGPKPGDHAPSMAGTLYSDDHGQTWKAGDIAVPNEGEFANPNETTLALLADGRVMLNSRSVSQASRRLITTSADGATGWSTPRFDSALWEPICMGSLTALPQKPGTLVFANPHTQKLDAAGQPIPGGRGLRENLSIKLSANDGQTWEVNKTLESGKSAYSDLAVLPDGTILCFYERDSRLTVARFNEAWVRQPAR</sequence>
<keyword evidence="7" id="KW-1185">Reference proteome</keyword>
<comment type="caution">
    <text evidence="6">The sequence shown here is derived from an EMBL/GenBank/DDBJ whole genome shotgun (WGS) entry which is preliminary data.</text>
</comment>
<feature type="signal peptide" evidence="4">
    <location>
        <begin position="1"/>
        <end position="17"/>
    </location>
</feature>
<organism evidence="6 7">
    <name type="scientific">Prosthecobacter algae</name>
    <dbReference type="NCBI Taxonomy" id="1144682"/>
    <lineage>
        <taxon>Bacteria</taxon>
        <taxon>Pseudomonadati</taxon>
        <taxon>Verrucomicrobiota</taxon>
        <taxon>Verrucomicrobiia</taxon>
        <taxon>Verrucomicrobiales</taxon>
        <taxon>Verrucomicrobiaceae</taxon>
        <taxon>Prosthecobacter</taxon>
    </lineage>
</organism>
<evidence type="ECO:0000259" key="5">
    <source>
        <dbReference type="Pfam" id="PF13088"/>
    </source>
</evidence>
<comment type="similarity">
    <text evidence="2">Belongs to the glycosyl hydrolase 33 family.</text>
</comment>
<keyword evidence="4" id="KW-0732">Signal</keyword>
<reference evidence="7" key="1">
    <citation type="journal article" date="2019" name="Int. J. Syst. Evol. Microbiol.">
        <title>The Global Catalogue of Microorganisms (GCM) 10K type strain sequencing project: providing services to taxonomists for standard genome sequencing and annotation.</title>
        <authorList>
            <consortium name="The Broad Institute Genomics Platform"/>
            <consortium name="The Broad Institute Genome Sequencing Center for Infectious Disease"/>
            <person name="Wu L."/>
            <person name="Ma J."/>
        </authorList>
    </citation>
    <scope>NUCLEOTIDE SEQUENCE [LARGE SCALE GENOMIC DNA]</scope>
    <source>
        <strain evidence="7">JCM 18053</strain>
    </source>
</reference>
<evidence type="ECO:0000256" key="1">
    <source>
        <dbReference type="ARBA" id="ARBA00000427"/>
    </source>
</evidence>
<dbReference type="SUPFAM" id="SSF50939">
    <property type="entry name" value="Sialidases"/>
    <property type="match status" value="1"/>
</dbReference>
<dbReference type="Gene3D" id="2.120.10.10">
    <property type="match status" value="1"/>
</dbReference>
<evidence type="ECO:0000256" key="3">
    <source>
        <dbReference type="ARBA" id="ARBA00012733"/>
    </source>
</evidence>
<dbReference type="InterPro" id="IPR036278">
    <property type="entry name" value="Sialidase_sf"/>
</dbReference>
<dbReference type="PANTHER" id="PTHR10628">
    <property type="entry name" value="SIALIDASE"/>
    <property type="match status" value="1"/>
</dbReference>
<comment type="catalytic activity">
    <reaction evidence="1">
        <text>Hydrolysis of alpha-(2-&gt;3)-, alpha-(2-&gt;6)-, alpha-(2-&gt;8)- glycosidic linkages of terminal sialic acid residues in oligosaccharides, glycoproteins, glycolipids, colominic acid and synthetic substrates.</text>
        <dbReference type="EC" id="3.2.1.18"/>
    </reaction>
</comment>
<accession>A0ABP9PCL8</accession>
<dbReference type="InterPro" id="IPR026856">
    <property type="entry name" value="Sialidase_fam"/>
</dbReference>
<evidence type="ECO:0000256" key="4">
    <source>
        <dbReference type="SAM" id="SignalP"/>
    </source>
</evidence>
<evidence type="ECO:0000313" key="7">
    <source>
        <dbReference type="Proteomes" id="UP001499852"/>
    </source>
</evidence>
<feature type="domain" description="Sialidase" evidence="5">
    <location>
        <begin position="51"/>
        <end position="360"/>
    </location>
</feature>
<evidence type="ECO:0000256" key="2">
    <source>
        <dbReference type="ARBA" id="ARBA00009348"/>
    </source>
</evidence>